<comment type="subcellular location">
    <subcellularLocation>
        <location evidence="1">Membrane</location>
        <topology evidence="1">Multi-pass membrane protein</topology>
    </subcellularLocation>
</comment>
<feature type="transmembrane region" description="Helical" evidence="9">
    <location>
        <begin position="152"/>
        <end position="172"/>
    </location>
</feature>
<feature type="domain" description="Wax synthase" evidence="10">
    <location>
        <begin position="182"/>
        <end position="263"/>
    </location>
</feature>
<sequence length="597" mass="68424">MNAMFKNFIIYISTIYASLTYCYYISSKIPKGKYRFISLVPVIIIFTLLPLRCTTVFTTAVSFCFTTWLTNFKLIRFAFDLDHSPYNPSDSLFKFILLTSLPIKSKSNHANSIKTRIEFTLGLGFKIVVFATLLNIVVRYKPYLHKKVISTAYGWILMFMIDIVVALVNAVISPLTGLQLEPSSNHPYLATSLQNFWGRWNLMITNSLRHTVYKPIINVFPNRKWAPLVGILASFLVSGLMHEMLVCQMSRMAPMWYMTLFFMVHGVSVVVEMIIKRALDGRWRLPELVGTIPKGKYRFISLVPVIIIFTLLPLSCTTVFTTAVSFCFTTWLTNFKLIRFAFDLDHSPYNPSDSLFKFILLTSLPIKSKSNHANSIKTRIEFTLGLGFKIVVFATLLNIVVRYKPYLHKKVISTAYGWILMFMIDIVVALVNAVISPLTGLQLEPSSNHPYLATSLQNFWGRWNLMITNSLRHTVYKPIINVFPNRKWAPLVGILASFLVSGLMHEMLVCQMSRMAPMWYMTLFFMVHGVSVVVEMIIKRALDGRWRLPELVGTVLTMGFLTVTGVTLFIPPFTRSHLDMKMLREYTWMAKCFGAKD</sequence>
<dbReference type="EMBL" id="PKPP01009500">
    <property type="protein sequence ID" value="PWA48105.1"/>
    <property type="molecule type" value="Genomic_DNA"/>
</dbReference>
<dbReference type="InterPro" id="IPR044851">
    <property type="entry name" value="Wax_synthase"/>
</dbReference>
<feature type="domain" description="Wax synthase" evidence="10">
    <location>
        <begin position="445"/>
        <end position="526"/>
    </location>
</feature>
<feature type="transmembrane region" description="Helical" evidence="9">
    <location>
        <begin position="299"/>
        <end position="332"/>
    </location>
</feature>
<accession>A0A2U1LGH4</accession>
<name>A0A2U1LGH4_ARTAN</name>
<evidence type="ECO:0000313" key="12">
    <source>
        <dbReference type="Proteomes" id="UP000245207"/>
    </source>
</evidence>
<evidence type="ECO:0000259" key="10">
    <source>
        <dbReference type="Pfam" id="PF13813"/>
    </source>
</evidence>
<feature type="transmembrane region" description="Helical" evidence="9">
    <location>
        <begin position="415"/>
        <end position="435"/>
    </location>
</feature>
<feature type="transmembrane region" description="Helical" evidence="9">
    <location>
        <begin position="257"/>
        <end position="279"/>
    </location>
</feature>
<dbReference type="OrthoDB" id="1077582at2759"/>
<comment type="caution">
    <text evidence="11">The sequence shown here is derived from an EMBL/GenBank/DDBJ whole genome shotgun (WGS) entry which is preliminary data.</text>
</comment>
<dbReference type="PANTHER" id="PTHR31595">
    <property type="entry name" value="LONG-CHAIN-ALCOHOL O-FATTY-ACYLTRANSFERASE 3-RELATED"/>
    <property type="match status" value="1"/>
</dbReference>
<dbReference type="GO" id="GO:0008374">
    <property type="term" value="F:O-acyltransferase activity"/>
    <property type="evidence" value="ECO:0007669"/>
    <property type="project" value="InterPro"/>
</dbReference>
<keyword evidence="6" id="KW-0443">Lipid metabolism</keyword>
<proteinExistence type="inferred from homology"/>
<keyword evidence="12" id="KW-1185">Reference proteome</keyword>
<evidence type="ECO:0000256" key="8">
    <source>
        <dbReference type="ARBA" id="ARBA00023315"/>
    </source>
</evidence>
<keyword evidence="4 9" id="KW-0812">Transmembrane</keyword>
<feature type="transmembrane region" description="Helical" evidence="9">
    <location>
        <begin position="225"/>
        <end position="245"/>
    </location>
</feature>
<keyword evidence="8" id="KW-0012">Acyltransferase</keyword>
<evidence type="ECO:0000256" key="5">
    <source>
        <dbReference type="ARBA" id="ARBA00022989"/>
    </source>
</evidence>
<evidence type="ECO:0000256" key="4">
    <source>
        <dbReference type="ARBA" id="ARBA00022692"/>
    </source>
</evidence>
<gene>
    <name evidence="11" type="ORF">CTI12_AA492850</name>
</gene>
<feature type="transmembrane region" description="Helical" evidence="9">
    <location>
        <begin position="488"/>
        <end position="505"/>
    </location>
</feature>
<dbReference type="Proteomes" id="UP000245207">
    <property type="component" value="Unassembled WGS sequence"/>
</dbReference>
<dbReference type="PANTHER" id="PTHR31595:SF52">
    <property type="entry name" value="LONG-CHAIN-ALCOHOL O-FATTY-ACYLTRANSFERASE"/>
    <property type="match status" value="1"/>
</dbReference>
<evidence type="ECO:0000313" key="11">
    <source>
        <dbReference type="EMBL" id="PWA48105.1"/>
    </source>
</evidence>
<evidence type="ECO:0000256" key="9">
    <source>
        <dbReference type="SAM" id="Phobius"/>
    </source>
</evidence>
<feature type="transmembrane region" description="Helical" evidence="9">
    <location>
        <begin position="550"/>
        <end position="570"/>
    </location>
</feature>
<reference evidence="11 12" key="1">
    <citation type="journal article" date="2018" name="Mol. Plant">
        <title>The genome of Artemisia annua provides insight into the evolution of Asteraceae family and artemisinin biosynthesis.</title>
        <authorList>
            <person name="Shen Q."/>
            <person name="Zhang L."/>
            <person name="Liao Z."/>
            <person name="Wang S."/>
            <person name="Yan T."/>
            <person name="Shi P."/>
            <person name="Liu M."/>
            <person name="Fu X."/>
            <person name="Pan Q."/>
            <person name="Wang Y."/>
            <person name="Lv Z."/>
            <person name="Lu X."/>
            <person name="Zhang F."/>
            <person name="Jiang W."/>
            <person name="Ma Y."/>
            <person name="Chen M."/>
            <person name="Hao X."/>
            <person name="Li L."/>
            <person name="Tang Y."/>
            <person name="Lv G."/>
            <person name="Zhou Y."/>
            <person name="Sun X."/>
            <person name="Brodelius P.E."/>
            <person name="Rose J.K.C."/>
            <person name="Tang K."/>
        </authorList>
    </citation>
    <scope>NUCLEOTIDE SEQUENCE [LARGE SCALE GENOMIC DNA]</scope>
    <source>
        <strain evidence="12">cv. Huhao1</strain>
        <tissue evidence="11">Leaf</tissue>
    </source>
</reference>
<dbReference type="STRING" id="35608.A0A2U1LGH4"/>
<comment type="similarity">
    <text evidence="2">Belongs to the wax synthase family.</text>
</comment>
<evidence type="ECO:0000256" key="2">
    <source>
        <dbReference type="ARBA" id="ARBA00007282"/>
    </source>
</evidence>
<evidence type="ECO:0000256" key="7">
    <source>
        <dbReference type="ARBA" id="ARBA00023136"/>
    </source>
</evidence>
<dbReference type="AlphaFoldDB" id="A0A2U1LGH4"/>
<dbReference type="InterPro" id="IPR032805">
    <property type="entry name" value="Wax_synthase_dom"/>
</dbReference>
<dbReference type="GO" id="GO:0006629">
    <property type="term" value="P:lipid metabolic process"/>
    <property type="evidence" value="ECO:0007669"/>
    <property type="project" value="UniProtKB-KW"/>
</dbReference>
<feature type="transmembrane region" description="Helical" evidence="9">
    <location>
        <begin position="382"/>
        <end position="403"/>
    </location>
</feature>
<evidence type="ECO:0000256" key="1">
    <source>
        <dbReference type="ARBA" id="ARBA00004141"/>
    </source>
</evidence>
<feature type="transmembrane region" description="Helical" evidence="9">
    <location>
        <begin position="36"/>
        <end position="69"/>
    </location>
</feature>
<evidence type="ECO:0000256" key="3">
    <source>
        <dbReference type="ARBA" id="ARBA00022679"/>
    </source>
</evidence>
<keyword evidence="7 9" id="KW-0472">Membrane</keyword>
<feature type="transmembrane region" description="Helical" evidence="9">
    <location>
        <begin position="6"/>
        <end position="24"/>
    </location>
</feature>
<keyword evidence="5 9" id="KW-1133">Transmembrane helix</keyword>
<keyword evidence="3" id="KW-0808">Transferase</keyword>
<feature type="transmembrane region" description="Helical" evidence="9">
    <location>
        <begin position="119"/>
        <end position="140"/>
    </location>
</feature>
<dbReference type="GO" id="GO:0016020">
    <property type="term" value="C:membrane"/>
    <property type="evidence" value="ECO:0007669"/>
    <property type="project" value="UniProtKB-SubCell"/>
</dbReference>
<dbReference type="Pfam" id="PF13813">
    <property type="entry name" value="MBOAT_2"/>
    <property type="match status" value="2"/>
</dbReference>
<feature type="transmembrane region" description="Helical" evidence="9">
    <location>
        <begin position="517"/>
        <end position="538"/>
    </location>
</feature>
<protein>
    <submittedName>
        <fullName evidence="11">Wax synthase domain-containing protein</fullName>
    </submittedName>
</protein>
<organism evidence="11 12">
    <name type="scientific">Artemisia annua</name>
    <name type="common">Sweet wormwood</name>
    <dbReference type="NCBI Taxonomy" id="35608"/>
    <lineage>
        <taxon>Eukaryota</taxon>
        <taxon>Viridiplantae</taxon>
        <taxon>Streptophyta</taxon>
        <taxon>Embryophyta</taxon>
        <taxon>Tracheophyta</taxon>
        <taxon>Spermatophyta</taxon>
        <taxon>Magnoliopsida</taxon>
        <taxon>eudicotyledons</taxon>
        <taxon>Gunneridae</taxon>
        <taxon>Pentapetalae</taxon>
        <taxon>asterids</taxon>
        <taxon>campanulids</taxon>
        <taxon>Asterales</taxon>
        <taxon>Asteraceae</taxon>
        <taxon>Asteroideae</taxon>
        <taxon>Anthemideae</taxon>
        <taxon>Artemisiinae</taxon>
        <taxon>Artemisia</taxon>
    </lineage>
</organism>
<evidence type="ECO:0000256" key="6">
    <source>
        <dbReference type="ARBA" id="ARBA00023098"/>
    </source>
</evidence>